<dbReference type="PIRSF" id="PIRSF018250">
    <property type="entry name" value="Saccharopine_DH_Lys"/>
    <property type="match status" value="1"/>
</dbReference>
<evidence type="ECO:0000256" key="6">
    <source>
        <dbReference type="ARBA" id="ARBA00022605"/>
    </source>
</evidence>
<dbReference type="InterPro" id="IPR007698">
    <property type="entry name" value="AlaDH/PNT_NAD(H)-bd"/>
</dbReference>
<evidence type="ECO:0000256" key="2">
    <source>
        <dbReference type="ARBA" id="ARBA00005689"/>
    </source>
</evidence>
<feature type="binding site" evidence="13">
    <location>
        <position position="127"/>
    </location>
    <ligand>
        <name>NAD(+)</name>
        <dbReference type="ChEBI" id="CHEBI:57540"/>
    </ligand>
</feature>
<evidence type="ECO:0000256" key="5">
    <source>
        <dbReference type="ARBA" id="ARBA00021221"/>
    </source>
</evidence>
<accession>A0A1G7F688</accession>
<reference evidence="17" key="1">
    <citation type="submission" date="2016-10" db="EMBL/GenBank/DDBJ databases">
        <authorList>
            <person name="Varghese N."/>
            <person name="Submissions S."/>
        </authorList>
    </citation>
    <scope>NUCLEOTIDE SEQUENCE [LARGE SCALE GENOMIC DNA]</scope>
    <source>
        <strain evidence="17">DSM 21424</strain>
    </source>
</reference>
<feature type="active site" description="Proton acceptor" evidence="12">
    <location>
        <position position="75"/>
    </location>
</feature>
<dbReference type="Pfam" id="PF05222">
    <property type="entry name" value="AlaDh_PNT_N"/>
    <property type="match status" value="1"/>
</dbReference>
<dbReference type="UniPathway" id="UPA00033">
    <property type="reaction ID" value="UER00034"/>
</dbReference>
<dbReference type="RefSeq" id="WP_090112315.1">
    <property type="nucleotide sequence ID" value="NZ_FNAT01000003.1"/>
</dbReference>
<organism evidence="16 17">
    <name type="scientific">Limimaricola pyoseonensis</name>
    <dbReference type="NCBI Taxonomy" id="521013"/>
    <lineage>
        <taxon>Bacteria</taxon>
        <taxon>Pseudomonadati</taxon>
        <taxon>Pseudomonadota</taxon>
        <taxon>Alphaproteobacteria</taxon>
        <taxon>Rhodobacterales</taxon>
        <taxon>Paracoccaceae</taxon>
        <taxon>Limimaricola</taxon>
    </lineage>
</organism>
<dbReference type="EC" id="1.5.1.7" evidence="4"/>
<dbReference type="SMART" id="SM01002">
    <property type="entry name" value="AlaDh_PNT_C"/>
    <property type="match status" value="1"/>
</dbReference>
<evidence type="ECO:0000256" key="3">
    <source>
        <dbReference type="ARBA" id="ARBA00011245"/>
    </source>
</evidence>
<evidence type="ECO:0000259" key="15">
    <source>
        <dbReference type="SMART" id="SM01003"/>
    </source>
</evidence>
<gene>
    <name evidence="16" type="ORF">SAMN04488567_2444</name>
</gene>
<keyword evidence="6" id="KW-0028">Amino-acid biosynthesis</keyword>
<feature type="binding site" evidence="13">
    <location>
        <position position="212"/>
    </location>
    <ligand>
        <name>NAD(+)</name>
        <dbReference type="ChEBI" id="CHEBI:57540"/>
    </ligand>
</feature>
<comment type="subunit">
    <text evidence="3">Monomer.</text>
</comment>
<evidence type="ECO:0000256" key="12">
    <source>
        <dbReference type="PIRSR" id="PIRSR018250-1"/>
    </source>
</evidence>
<comment type="catalytic activity">
    <reaction evidence="11">
        <text>L-saccharopine + NAD(+) + H2O = L-lysine + 2-oxoglutarate + NADH + H(+)</text>
        <dbReference type="Rhea" id="RHEA:12440"/>
        <dbReference type="ChEBI" id="CHEBI:15377"/>
        <dbReference type="ChEBI" id="CHEBI:15378"/>
        <dbReference type="ChEBI" id="CHEBI:16810"/>
        <dbReference type="ChEBI" id="CHEBI:32551"/>
        <dbReference type="ChEBI" id="CHEBI:57540"/>
        <dbReference type="ChEBI" id="CHEBI:57945"/>
        <dbReference type="ChEBI" id="CHEBI:57951"/>
        <dbReference type="EC" id="1.5.1.7"/>
    </reaction>
</comment>
<dbReference type="AlphaFoldDB" id="A0A1G7F688"/>
<feature type="domain" description="Alanine dehydrogenase/pyridine nucleotide transhydrogenase NAD(H)-binding" evidence="14">
    <location>
        <begin position="161"/>
        <end position="299"/>
    </location>
</feature>
<sequence>MTHYWLREETRPDEGRSPLTPEGAARLMASGAQVTVEDSAQRLIPTAAFAQAGCTVVPGGQWRDAPETAVILGLKELPSDDAPLRHAHVMFAHAYKGQPGAAALLSRFRAGGGTLLDLEYLTDADGRRVAAFGYWAGYAGAAVTLLARAAQATGRPMAPLAALPDRAALLALTAEALGPLRPSALVIGALGRVGRGAADLCAGLDLPVTRWDIAETASGGPFPQILEHEILLNCILAAPQTPVFVAADAGPAPRALRAIGDIACDPDNVFTPIKVNDRTTTWAAPARRVWDAPPLDVVAIDNLPSLLPRESTEDFAAQLLPHLLTFAADPDGIWGRARTRFAVALSG</sequence>
<dbReference type="EMBL" id="FNAT01000003">
    <property type="protein sequence ID" value="SDE71391.1"/>
    <property type="molecule type" value="Genomic_DNA"/>
</dbReference>
<dbReference type="STRING" id="521013.SAMN04488567_2444"/>
<evidence type="ECO:0000259" key="14">
    <source>
        <dbReference type="SMART" id="SM01002"/>
    </source>
</evidence>
<dbReference type="InterPro" id="IPR051168">
    <property type="entry name" value="AASS"/>
</dbReference>
<dbReference type="GO" id="GO:0004754">
    <property type="term" value="F:saccharopine dehydrogenase (NAD+, L-lysine-forming) activity"/>
    <property type="evidence" value="ECO:0007669"/>
    <property type="project" value="UniProtKB-EC"/>
</dbReference>
<dbReference type="PANTHER" id="PTHR11133:SF23">
    <property type="entry name" value="SACCHAROPINE DEHYDROGENASE [NAD(+), L-LYSINE-FORMING]"/>
    <property type="match status" value="1"/>
</dbReference>
<dbReference type="CDD" id="cd12188">
    <property type="entry name" value="SDH"/>
    <property type="match status" value="1"/>
</dbReference>
<dbReference type="SMART" id="SM01003">
    <property type="entry name" value="AlaDh_PNT_N"/>
    <property type="match status" value="1"/>
</dbReference>
<evidence type="ECO:0000256" key="8">
    <source>
        <dbReference type="ARBA" id="ARBA00023027"/>
    </source>
</evidence>
<keyword evidence="8 13" id="KW-0520">NAD</keyword>
<evidence type="ECO:0000256" key="7">
    <source>
        <dbReference type="ARBA" id="ARBA00023002"/>
    </source>
</evidence>
<dbReference type="SUPFAM" id="SSF52283">
    <property type="entry name" value="Formate/glycerate dehydrogenase catalytic domain-like"/>
    <property type="match status" value="1"/>
</dbReference>
<feature type="domain" description="Alanine dehydrogenase/pyridine nucleotide transhydrogenase N-terminal" evidence="15">
    <location>
        <begin position="5"/>
        <end position="139"/>
    </location>
</feature>
<comment type="similarity">
    <text evidence="2">Belongs to the AlaDH/PNT family.</text>
</comment>
<feature type="binding site" evidence="13">
    <location>
        <begin position="191"/>
        <end position="192"/>
    </location>
    <ligand>
        <name>NAD(+)</name>
        <dbReference type="ChEBI" id="CHEBI:57540"/>
    </ligand>
</feature>
<protein>
    <recommendedName>
        <fullName evidence="5">Saccharopine dehydrogenase [NAD(+), L-lysine-forming]</fullName>
        <ecNumber evidence="4">1.5.1.7</ecNumber>
    </recommendedName>
    <alternativeName>
        <fullName evidence="10">Lysine--2-oxoglutarate reductase</fullName>
    </alternativeName>
</protein>
<evidence type="ECO:0000313" key="17">
    <source>
        <dbReference type="Proteomes" id="UP000198922"/>
    </source>
</evidence>
<comment type="pathway">
    <text evidence="1">Amino-acid biosynthesis; L-lysine biosynthesis via AAA pathway; L-lysine from L-alpha-aminoadipate (fungal route): step 3/3.</text>
</comment>
<name>A0A1G7F688_9RHOB</name>
<dbReference type="InterPro" id="IPR007886">
    <property type="entry name" value="AlaDH/PNT_N"/>
</dbReference>
<dbReference type="OrthoDB" id="502334at2"/>
<dbReference type="PANTHER" id="PTHR11133">
    <property type="entry name" value="SACCHAROPINE DEHYDROGENASE"/>
    <property type="match status" value="1"/>
</dbReference>
<evidence type="ECO:0000256" key="1">
    <source>
        <dbReference type="ARBA" id="ARBA00004884"/>
    </source>
</evidence>
<evidence type="ECO:0000256" key="13">
    <source>
        <dbReference type="PIRSR" id="PIRSR018250-3"/>
    </source>
</evidence>
<evidence type="ECO:0000256" key="9">
    <source>
        <dbReference type="ARBA" id="ARBA00023157"/>
    </source>
</evidence>
<keyword evidence="7" id="KW-0560">Oxidoreductase</keyword>
<dbReference type="InterPro" id="IPR027281">
    <property type="entry name" value="Lys1"/>
</dbReference>
<dbReference type="Gene3D" id="3.40.50.720">
    <property type="entry name" value="NAD(P)-binding Rossmann-like Domain"/>
    <property type="match status" value="1"/>
</dbReference>
<feature type="binding site" evidence="13">
    <location>
        <begin position="300"/>
        <end position="303"/>
    </location>
    <ligand>
        <name>NAD(+)</name>
        <dbReference type="ChEBI" id="CHEBI:57540"/>
    </ligand>
</feature>
<dbReference type="GO" id="GO:0019878">
    <property type="term" value="P:lysine biosynthetic process via aminoadipic acid"/>
    <property type="evidence" value="ECO:0007669"/>
    <property type="project" value="UniProtKB-UniPathway"/>
</dbReference>
<evidence type="ECO:0000256" key="11">
    <source>
        <dbReference type="ARBA" id="ARBA00047860"/>
    </source>
</evidence>
<dbReference type="SUPFAM" id="SSF51735">
    <property type="entry name" value="NAD(P)-binding Rossmann-fold domains"/>
    <property type="match status" value="1"/>
</dbReference>
<keyword evidence="9" id="KW-1015">Disulfide bond</keyword>
<dbReference type="InterPro" id="IPR036291">
    <property type="entry name" value="NAD(P)-bd_dom_sf"/>
</dbReference>
<evidence type="ECO:0000256" key="10">
    <source>
        <dbReference type="ARBA" id="ARBA00033228"/>
    </source>
</evidence>
<keyword evidence="17" id="KW-1185">Reference proteome</keyword>
<dbReference type="Proteomes" id="UP000198922">
    <property type="component" value="Unassembled WGS sequence"/>
</dbReference>
<evidence type="ECO:0000313" key="16">
    <source>
        <dbReference type="EMBL" id="SDE71391.1"/>
    </source>
</evidence>
<dbReference type="GO" id="GO:0005737">
    <property type="term" value="C:cytoplasm"/>
    <property type="evidence" value="ECO:0007669"/>
    <property type="project" value="TreeGrafter"/>
</dbReference>
<feature type="binding site" evidence="13">
    <location>
        <position position="216"/>
    </location>
    <ligand>
        <name>NAD(+)</name>
        <dbReference type="ChEBI" id="CHEBI:57540"/>
    </ligand>
</feature>
<feature type="active site" description="Proton donor" evidence="12">
    <location>
        <position position="93"/>
    </location>
</feature>
<evidence type="ECO:0000256" key="4">
    <source>
        <dbReference type="ARBA" id="ARBA00012847"/>
    </source>
</evidence>
<proteinExistence type="inferred from homology"/>